<name>A0AAN2A9X9_RHIRH</name>
<evidence type="ECO:0000313" key="2">
    <source>
        <dbReference type="Proteomes" id="UP000528185"/>
    </source>
</evidence>
<dbReference type="Pfam" id="PF06169">
    <property type="entry name" value="DUF982"/>
    <property type="match status" value="1"/>
</dbReference>
<protein>
    <recommendedName>
        <fullName evidence="3">DUF982 domain-containing protein</fullName>
    </recommendedName>
</protein>
<comment type="caution">
    <text evidence="1">The sequence shown here is derived from an EMBL/GenBank/DDBJ whole genome shotgun (WGS) entry which is preliminary data.</text>
</comment>
<gene>
    <name evidence="1" type="ORF">AGRHK599_LOCUS4892</name>
</gene>
<accession>A0AAN2A9X9</accession>
<proteinExistence type="predicted"/>
<dbReference type="KEGG" id="aro:B0909_13645"/>
<evidence type="ECO:0008006" key="3">
    <source>
        <dbReference type="Google" id="ProtNLM"/>
    </source>
</evidence>
<dbReference type="InterPro" id="IPR010385">
    <property type="entry name" value="DUF982"/>
</dbReference>
<dbReference type="RefSeq" id="WP_065116765.1">
    <property type="nucleotide sequence ID" value="NZ_CAICSX020000002.1"/>
</dbReference>
<dbReference type="Gene3D" id="6.10.250.730">
    <property type="match status" value="1"/>
</dbReference>
<dbReference type="AlphaFoldDB" id="A0AAN2A9X9"/>
<evidence type="ECO:0000313" key="1">
    <source>
        <dbReference type="EMBL" id="CAD0216629.1"/>
    </source>
</evidence>
<organism evidence="1 2">
    <name type="scientific">Rhizobium rhizogenes</name>
    <name type="common">Agrobacterium rhizogenes</name>
    <dbReference type="NCBI Taxonomy" id="359"/>
    <lineage>
        <taxon>Bacteria</taxon>
        <taxon>Pseudomonadati</taxon>
        <taxon>Pseudomonadota</taxon>
        <taxon>Alphaproteobacteria</taxon>
        <taxon>Hyphomicrobiales</taxon>
        <taxon>Rhizobiaceae</taxon>
        <taxon>Rhizobium/Agrobacterium group</taxon>
        <taxon>Rhizobium</taxon>
    </lineage>
</organism>
<dbReference type="EMBL" id="CAICSX020000002">
    <property type="protein sequence ID" value="CAD0216629.1"/>
    <property type="molecule type" value="Genomic_DNA"/>
</dbReference>
<dbReference type="Proteomes" id="UP000528185">
    <property type="component" value="Unassembled WGS sequence"/>
</dbReference>
<reference evidence="1 2" key="1">
    <citation type="submission" date="2020-06" db="EMBL/GenBank/DDBJ databases">
        <authorList>
            <person name="De Coninck B."/>
            <person name="Ibrahim H."/>
        </authorList>
    </citation>
    <scope>NUCLEOTIDE SEQUENCE [LARGE SCALE GENOMIC DNA]</scope>
    <source>
        <strain evidence="1">Ag_rhizogenes_K599</strain>
    </source>
</reference>
<sequence>MKSGSWDNTVTIELGGRSKTYARISTTRRAASYLIDQWPGSRDFAYKEAIVSCTQALKGEVNDEAAFNSFVQAALVSGLKYTSVPSYAPNEFERDIASALAQSLLNDLRHATRQA</sequence>